<dbReference type="PROSITE" id="PS01186">
    <property type="entry name" value="EGF_2"/>
    <property type="match status" value="1"/>
</dbReference>
<evidence type="ECO:0000259" key="13">
    <source>
        <dbReference type="PROSITE" id="PS50825"/>
    </source>
</evidence>
<feature type="domain" description="HYR" evidence="13">
    <location>
        <begin position="973"/>
        <end position="1055"/>
    </location>
</feature>
<reference evidence="15" key="2">
    <citation type="submission" date="2022-10" db="EMBL/GenBank/DDBJ databases">
        <authorList>
            <consortium name="ENA_rothamsted_submissions"/>
            <consortium name="culmorum"/>
            <person name="King R."/>
        </authorList>
    </citation>
    <scope>NUCLEOTIDE SEQUENCE</scope>
</reference>
<gene>
    <name evidence="15" type="ORF">CHIRRI_LOCUS4540</name>
</gene>
<feature type="compositionally biased region" description="Low complexity" evidence="10">
    <location>
        <begin position="352"/>
        <end position="362"/>
    </location>
</feature>
<dbReference type="Proteomes" id="UP001153620">
    <property type="component" value="Chromosome 1"/>
</dbReference>
<evidence type="ECO:0000313" key="16">
    <source>
        <dbReference type="Proteomes" id="UP001153620"/>
    </source>
</evidence>
<comment type="subcellular location">
    <subcellularLocation>
        <location evidence="1">Secreted</location>
    </subcellularLocation>
</comment>
<evidence type="ECO:0000256" key="9">
    <source>
        <dbReference type="PROSITE-ProRule" id="PRU00302"/>
    </source>
</evidence>
<evidence type="ECO:0000256" key="6">
    <source>
        <dbReference type="ARBA" id="ARBA00023157"/>
    </source>
</evidence>
<evidence type="ECO:0000313" key="15">
    <source>
        <dbReference type="EMBL" id="CAG9801618.1"/>
    </source>
</evidence>
<comment type="caution">
    <text evidence="8">Lacks conserved residue(s) required for the propagation of feature annotation.</text>
</comment>
<evidence type="ECO:0000259" key="12">
    <source>
        <dbReference type="PROSITE" id="PS50026"/>
    </source>
</evidence>
<dbReference type="SUPFAM" id="SSF57535">
    <property type="entry name" value="Complement control module/SCR domain"/>
    <property type="match status" value="1"/>
</dbReference>
<evidence type="ECO:0000256" key="8">
    <source>
        <dbReference type="PROSITE-ProRule" id="PRU00076"/>
    </source>
</evidence>
<dbReference type="SMART" id="SM00181">
    <property type="entry name" value="EGF"/>
    <property type="match status" value="5"/>
</dbReference>
<keyword evidence="6" id="KW-1015">Disulfide bond</keyword>
<evidence type="ECO:0000256" key="7">
    <source>
        <dbReference type="ARBA" id="ARBA00023180"/>
    </source>
</evidence>
<evidence type="ECO:0000256" key="4">
    <source>
        <dbReference type="ARBA" id="ARBA00022729"/>
    </source>
</evidence>
<feature type="compositionally biased region" description="Basic residues" evidence="10">
    <location>
        <begin position="137"/>
        <end position="152"/>
    </location>
</feature>
<keyword evidence="4 11" id="KW-0732">Signal</keyword>
<keyword evidence="2" id="KW-0964">Secreted</keyword>
<dbReference type="InterPro" id="IPR001881">
    <property type="entry name" value="EGF-like_Ca-bd_dom"/>
</dbReference>
<dbReference type="FunFam" id="2.10.25.10:FF:000005">
    <property type="entry name" value="Fibrillin 2"/>
    <property type="match status" value="1"/>
</dbReference>
<dbReference type="PROSITE" id="PS50923">
    <property type="entry name" value="SUSHI"/>
    <property type="match status" value="1"/>
</dbReference>
<dbReference type="AlphaFoldDB" id="A0A9N9WRR9"/>
<reference evidence="15" key="1">
    <citation type="submission" date="2022-01" db="EMBL/GenBank/DDBJ databases">
        <authorList>
            <person name="King R."/>
        </authorList>
    </citation>
    <scope>NUCLEOTIDE SEQUENCE</scope>
</reference>
<dbReference type="Pfam" id="PF07645">
    <property type="entry name" value="EGF_CA"/>
    <property type="match status" value="4"/>
</dbReference>
<keyword evidence="5" id="KW-0677">Repeat</keyword>
<evidence type="ECO:0000259" key="14">
    <source>
        <dbReference type="PROSITE" id="PS50923"/>
    </source>
</evidence>
<dbReference type="CDD" id="cd00054">
    <property type="entry name" value="EGF_CA"/>
    <property type="match status" value="3"/>
</dbReference>
<feature type="chain" id="PRO_5040273267" evidence="11">
    <location>
        <begin position="23"/>
        <end position="1072"/>
    </location>
</feature>
<dbReference type="SUPFAM" id="SSF57184">
    <property type="entry name" value="Growth factor receptor domain"/>
    <property type="match status" value="2"/>
</dbReference>
<dbReference type="SUPFAM" id="SSF57196">
    <property type="entry name" value="EGF/Laminin"/>
    <property type="match status" value="1"/>
</dbReference>
<dbReference type="InterPro" id="IPR000436">
    <property type="entry name" value="Sushi_SCR_CCP_dom"/>
</dbReference>
<feature type="region of interest" description="Disordered" evidence="10">
    <location>
        <begin position="342"/>
        <end position="381"/>
    </location>
</feature>
<feature type="compositionally biased region" description="Basic residues" evidence="10">
    <location>
        <begin position="370"/>
        <end position="381"/>
    </location>
</feature>
<feature type="domain" description="EGF-like" evidence="12">
    <location>
        <begin position="755"/>
        <end position="792"/>
    </location>
</feature>
<feature type="compositionally biased region" description="Polar residues" evidence="10">
    <location>
        <begin position="112"/>
        <end position="126"/>
    </location>
</feature>
<dbReference type="EMBL" id="OU895877">
    <property type="protein sequence ID" value="CAG9801618.1"/>
    <property type="molecule type" value="Genomic_DNA"/>
</dbReference>
<keyword evidence="3 8" id="KW-0245">EGF-like domain</keyword>
<evidence type="ECO:0000256" key="2">
    <source>
        <dbReference type="ARBA" id="ARBA00022525"/>
    </source>
</evidence>
<dbReference type="GO" id="GO:0005576">
    <property type="term" value="C:extracellular region"/>
    <property type="evidence" value="ECO:0007669"/>
    <property type="project" value="UniProtKB-SubCell"/>
</dbReference>
<dbReference type="Pfam" id="PF02494">
    <property type="entry name" value="HYR"/>
    <property type="match status" value="1"/>
</dbReference>
<evidence type="ECO:0000256" key="5">
    <source>
        <dbReference type="ARBA" id="ARBA00022737"/>
    </source>
</evidence>
<evidence type="ECO:0000256" key="11">
    <source>
        <dbReference type="SAM" id="SignalP"/>
    </source>
</evidence>
<feature type="compositionally biased region" description="Basic and acidic residues" evidence="10">
    <location>
        <begin position="158"/>
        <end position="183"/>
    </location>
</feature>
<dbReference type="PANTHER" id="PTHR24050">
    <property type="entry name" value="PA14 DOMAIN-CONTAINING PROTEIN"/>
    <property type="match status" value="1"/>
</dbReference>
<feature type="region of interest" description="Disordered" evidence="10">
    <location>
        <begin position="112"/>
        <end position="199"/>
    </location>
</feature>
<dbReference type="InterPro" id="IPR003410">
    <property type="entry name" value="HYR_dom"/>
</dbReference>
<protein>
    <submittedName>
        <fullName evidence="15">Uncharacterized protein</fullName>
    </submittedName>
</protein>
<feature type="domain" description="EGF-like" evidence="12">
    <location>
        <begin position="520"/>
        <end position="558"/>
    </location>
</feature>
<name>A0A9N9WRR9_9DIPT</name>
<dbReference type="PROSITE" id="PS00010">
    <property type="entry name" value="ASX_HYDROXYL"/>
    <property type="match status" value="1"/>
</dbReference>
<evidence type="ECO:0000256" key="1">
    <source>
        <dbReference type="ARBA" id="ARBA00004613"/>
    </source>
</evidence>
<dbReference type="InterPro" id="IPR000742">
    <property type="entry name" value="EGF"/>
</dbReference>
<accession>A0A9N9WRR9</accession>
<organism evidence="15 16">
    <name type="scientific">Chironomus riparius</name>
    <dbReference type="NCBI Taxonomy" id="315576"/>
    <lineage>
        <taxon>Eukaryota</taxon>
        <taxon>Metazoa</taxon>
        <taxon>Ecdysozoa</taxon>
        <taxon>Arthropoda</taxon>
        <taxon>Hexapoda</taxon>
        <taxon>Insecta</taxon>
        <taxon>Pterygota</taxon>
        <taxon>Neoptera</taxon>
        <taxon>Endopterygota</taxon>
        <taxon>Diptera</taxon>
        <taxon>Nematocera</taxon>
        <taxon>Chironomoidea</taxon>
        <taxon>Chironomidae</taxon>
        <taxon>Chironominae</taxon>
        <taxon>Chironomus</taxon>
    </lineage>
</organism>
<evidence type="ECO:0000256" key="10">
    <source>
        <dbReference type="SAM" id="MobiDB-lite"/>
    </source>
</evidence>
<dbReference type="SMART" id="SM00179">
    <property type="entry name" value="EGF_CA"/>
    <property type="match status" value="5"/>
</dbReference>
<dbReference type="InterPro" id="IPR000152">
    <property type="entry name" value="EGF-type_Asp/Asn_hydroxyl_site"/>
</dbReference>
<dbReference type="InterPro" id="IPR035976">
    <property type="entry name" value="Sushi/SCR/CCP_sf"/>
</dbReference>
<dbReference type="InterPro" id="IPR049883">
    <property type="entry name" value="NOTCH1_EGF-like"/>
</dbReference>
<dbReference type="Gene3D" id="2.10.25.10">
    <property type="entry name" value="Laminin"/>
    <property type="match status" value="5"/>
</dbReference>
<dbReference type="InterPro" id="IPR018097">
    <property type="entry name" value="EGF_Ca-bd_CS"/>
</dbReference>
<dbReference type="InterPro" id="IPR052235">
    <property type="entry name" value="Nephronectin_domain"/>
</dbReference>
<feature type="signal peptide" evidence="11">
    <location>
        <begin position="1"/>
        <end position="22"/>
    </location>
</feature>
<dbReference type="PANTHER" id="PTHR24050:SF28">
    <property type="entry name" value="UROMODULIN-LIKE"/>
    <property type="match status" value="1"/>
</dbReference>
<dbReference type="PROSITE" id="PS50026">
    <property type="entry name" value="EGF_3"/>
    <property type="match status" value="2"/>
</dbReference>
<dbReference type="Pfam" id="PF14670">
    <property type="entry name" value="FXa_inhibition"/>
    <property type="match status" value="1"/>
</dbReference>
<proteinExistence type="predicted"/>
<dbReference type="PROSITE" id="PS50825">
    <property type="entry name" value="HYR"/>
    <property type="match status" value="1"/>
</dbReference>
<keyword evidence="9" id="KW-0768">Sushi</keyword>
<keyword evidence="16" id="KW-1185">Reference proteome</keyword>
<feature type="domain" description="Sushi" evidence="14">
    <location>
        <begin position="830"/>
        <end position="889"/>
    </location>
</feature>
<keyword evidence="7" id="KW-0325">Glycoprotein</keyword>
<evidence type="ECO:0000256" key="3">
    <source>
        <dbReference type="ARBA" id="ARBA00022536"/>
    </source>
</evidence>
<dbReference type="GO" id="GO:0005509">
    <property type="term" value="F:calcium ion binding"/>
    <property type="evidence" value="ECO:0007669"/>
    <property type="project" value="InterPro"/>
</dbReference>
<dbReference type="Gene3D" id="2.10.70.10">
    <property type="entry name" value="Complement Module, domain 1"/>
    <property type="match status" value="1"/>
</dbReference>
<dbReference type="PROSITE" id="PS01187">
    <property type="entry name" value="EGF_CA"/>
    <property type="match status" value="1"/>
</dbReference>
<dbReference type="OrthoDB" id="10045365at2759"/>
<dbReference type="FunFam" id="2.10.25.10:FF:000037">
    <property type="entry name" value="Signal peptide, CUB domain and EGF-like domain-containing 2"/>
    <property type="match status" value="1"/>
</dbReference>
<sequence length="1072" mass="121674">MKINLIWINLFSIIYIVNIGGASDSASDNELNVYDEDEGLNYNEIKSSSTNTQKHEENEIYLKKLFSLKKLKNTEAEENDMRIRNTKLEKLIQKTQEDERVIKAPEQSAELQIESQINNENGITQSKIKKSSDGKRKTFSNKRKRKKKRKHSQIQQQQKDEEERGVKNENFSRYDKEDSKGRNNYETVSNVSMTTSSLKTSRKDYENNLKIVNNNFNYNENGDDNSNKSPISHLTSTVSITTVDAVVMEMIEAVIDNNTNNKNNNYNNNNFISKSDVNLWNIKSENEFVQKDDDNLVPKLHKSTNEQQLIVNNNVNVDINRQDLNKARSVKMESLNSNNDDEFKIKSKVTKKSSSSSSGNKNKTNEIKINKHSKQGSGRKRKRKFIIGDLSCMKAQFIQAPRIANADIKYIRNEMMGIERSFLEAEYHCHDGYKLIKKSKRAKIAIGNKNLVCKKHRWIGQRPLCRKTHTEENRSELKMQQCDSYEAQKCEQLCIKNGNRTEVQCQCHKGFHLIGTRCFDVNECEKNPNECGQYGKCINLVGAHKCLCQQGFQLDNVGKCVDINECLLRGGHGPCQDTCFNSLGGYTCSCENLKGTQLSKDGHSCEEIDLCTISNGGCSHTCHSTIGQAFCSCPLGFKLDIDWKTCIDVDECQLQESIQLENRCNYECINTIGSYKCVHDIIADQPFSNDFDDYMIQNNADENDENDENNYKIRKISHDDSDDTDGNYDIIDGASCVSECLNGFYFNETAGDCQDINECEIDNGNCSNGTCVNTNGSFFCSCHKGFVLSEDDKYKCIEVQKQKNETTMENQFKASTVACSPLFPPIHGYLECTRPLDNSNTTGRLIVTNRPGSQCILRCPASFRTSGTYLKTCGKDGEWHGLDDGICIKYPTPKLICPSNQIVELPPNNEKVEVKLQKPKTDVNFKRDVTIKPLWIKNVDKIVLGLGVLNITYTARHPITKLTVACTTTLFVVDGEMPVVEYCPPLQKHKIEKHHESINVFWTEPKFSDNVKVTDVTQTNVPGSLFGLGSHQIIYEARDAAGYKTRCTFKIIVNAPKYSGLKLPIKNNKFYY</sequence>
<feature type="compositionally biased region" description="Polar residues" evidence="10">
    <location>
        <begin position="184"/>
        <end position="199"/>
    </location>
</feature>
<dbReference type="InterPro" id="IPR009030">
    <property type="entry name" value="Growth_fac_rcpt_cys_sf"/>
</dbReference>
<dbReference type="FunFam" id="2.10.25.10:FF:000014">
    <property type="entry name" value="Latent-transforming growth factor beta-binding protein 3"/>
    <property type="match status" value="1"/>
</dbReference>